<dbReference type="InterPro" id="IPR036041">
    <property type="entry name" value="Ribosome-inact_prot_sf"/>
</dbReference>
<keyword evidence="7 9" id="KW-0652">Protein synthesis inhibitor</keyword>
<feature type="domain" description="OTU" evidence="11">
    <location>
        <begin position="462"/>
        <end position="595"/>
    </location>
</feature>
<dbReference type="EMBL" id="JAVIJP010000087">
    <property type="protein sequence ID" value="KAL3616658.1"/>
    <property type="molecule type" value="Genomic_DNA"/>
</dbReference>
<feature type="compositionally biased region" description="Basic and acidic residues" evidence="10">
    <location>
        <begin position="128"/>
        <end position="157"/>
    </location>
</feature>
<evidence type="ECO:0000256" key="1">
    <source>
        <dbReference type="ARBA" id="ARBA00000237"/>
    </source>
</evidence>
<dbReference type="GO" id="GO:0017148">
    <property type="term" value="P:negative regulation of translation"/>
    <property type="evidence" value="ECO:0007669"/>
    <property type="project" value="UniProtKB-KW"/>
</dbReference>
<evidence type="ECO:0000256" key="6">
    <source>
        <dbReference type="ARBA" id="ARBA00022821"/>
    </source>
</evidence>
<name>A0ABD3BGV9_9LAMI</name>
<keyword evidence="5 9" id="KW-0378">Hydrolase</keyword>
<dbReference type="InterPro" id="IPR017989">
    <property type="entry name" value="Ribosome_inactivat_1/2"/>
</dbReference>
<dbReference type="GO" id="GO:0090729">
    <property type="term" value="F:toxin activity"/>
    <property type="evidence" value="ECO:0007669"/>
    <property type="project" value="UniProtKB-KW"/>
</dbReference>
<keyword evidence="4 9" id="KW-0800">Toxin</keyword>
<dbReference type="Gene3D" id="3.90.70.80">
    <property type="match status" value="1"/>
</dbReference>
<comment type="catalytic activity">
    <reaction evidence="1 9">
        <text>Endohydrolysis of the N-glycosidic bond at one specific adenosine on the 28S rRNA.</text>
        <dbReference type="EC" id="3.2.2.22"/>
    </reaction>
</comment>
<feature type="region of interest" description="Disordered" evidence="10">
    <location>
        <begin position="1"/>
        <end position="168"/>
    </location>
</feature>
<feature type="compositionally biased region" description="Basic and acidic residues" evidence="10">
    <location>
        <begin position="50"/>
        <end position="90"/>
    </location>
</feature>
<accession>A0ABD3BGV9</accession>
<dbReference type="PANTHER" id="PTHR33453">
    <property type="match status" value="1"/>
</dbReference>
<dbReference type="PROSITE" id="PS50802">
    <property type="entry name" value="OTU"/>
    <property type="match status" value="1"/>
</dbReference>
<dbReference type="InterPro" id="IPR003323">
    <property type="entry name" value="OTU_dom"/>
</dbReference>
<evidence type="ECO:0000256" key="7">
    <source>
        <dbReference type="ARBA" id="ARBA00023193"/>
    </source>
</evidence>
<evidence type="ECO:0000256" key="5">
    <source>
        <dbReference type="ARBA" id="ARBA00022801"/>
    </source>
</evidence>
<evidence type="ECO:0000313" key="13">
    <source>
        <dbReference type="Proteomes" id="UP001632038"/>
    </source>
</evidence>
<evidence type="ECO:0000256" key="8">
    <source>
        <dbReference type="ARBA" id="ARBA00030788"/>
    </source>
</evidence>
<gene>
    <name evidence="12" type="ORF">CASFOL_039052</name>
</gene>
<reference evidence="13" key="1">
    <citation type="journal article" date="2024" name="IScience">
        <title>Strigolactones Initiate the Formation of Haustorium-like Structures in Castilleja.</title>
        <authorList>
            <person name="Buerger M."/>
            <person name="Peterson D."/>
            <person name="Chory J."/>
        </authorList>
    </citation>
    <scope>NUCLEOTIDE SEQUENCE [LARGE SCALE GENOMIC DNA]</scope>
</reference>
<dbReference type="InterPro" id="IPR038765">
    <property type="entry name" value="Papain-like_cys_pep_sf"/>
</dbReference>
<evidence type="ECO:0000256" key="4">
    <source>
        <dbReference type="ARBA" id="ARBA00022656"/>
    </source>
</evidence>
<comment type="similarity">
    <text evidence="2">Belongs to the ribosome-inactivating protein family. Type 1 RIP subfamily.</text>
</comment>
<dbReference type="Gene3D" id="3.40.420.10">
    <property type="entry name" value="Ricin (A subunit), domain 1"/>
    <property type="match status" value="1"/>
</dbReference>
<evidence type="ECO:0000256" key="10">
    <source>
        <dbReference type="SAM" id="MobiDB-lite"/>
    </source>
</evidence>
<keyword evidence="13" id="KW-1185">Reference proteome</keyword>
<proteinExistence type="inferred from homology"/>
<dbReference type="AlphaFoldDB" id="A0ABD3BGV9"/>
<dbReference type="Pfam" id="PF00161">
    <property type="entry name" value="RIP"/>
    <property type="match status" value="1"/>
</dbReference>
<dbReference type="Proteomes" id="UP001632038">
    <property type="component" value="Unassembled WGS sequence"/>
</dbReference>
<feature type="compositionally biased region" description="Basic and acidic residues" evidence="10">
    <location>
        <begin position="97"/>
        <end position="120"/>
    </location>
</feature>
<dbReference type="Pfam" id="PF02338">
    <property type="entry name" value="OTU"/>
    <property type="match status" value="1"/>
</dbReference>
<protein>
    <recommendedName>
        <fullName evidence="3">rRNA N-glycosylase</fullName>
        <ecNumber evidence="3">3.2.2.22</ecNumber>
    </recommendedName>
    <alternativeName>
        <fullName evidence="8">rRNA N-glycosidase</fullName>
    </alternativeName>
</protein>
<dbReference type="SUPFAM" id="SSF56371">
    <property type="entry name" value="Ribosome inactivating proteins (RIP)"/>
    <property type="match status" value="1"/>
</dbReference>
<dbReference type="PANTHER" id="PTHR33453:SF9">
    <property type="entry name" value="ALBUMIN B-32"/>
    <property type="match status" value="1"/>
</dbReference>
<evidence type="ECO:0000256" key="2">
    <source>
        <dbReference type="ARBA" id="ARBA00008544"/>
    </source>
</evidence>
<organism evidence="12 13">
    <name type="scientific">Castilleja foliolosa</name>
    <dbReference type="NCBI Taxonomy" id="1961234"/>
    <lineage>
        <taxon>Eukaryota</taxon>
        <taxon>Viridiplantae</taxon>
        <taxon>Streptophyta</taxon>
        <taxon>Embryophyta</taxon>
        <taxon>Tracheophyta</taxon>
        <taxon>Spermatophyta</taxon>
        <taxon>Magnoliopsida</taxon>
        <taxon>eudicotyledons</taxon>
        <taxon>Gunneridae</taxon>
        <taxon>Pentapetalae</taxon>
        <taxon>asterids</taxon>
        <taxon>lamiids</taxon>
        <taxon>Lamiales</taxon>
        <taxon>Orobanchaceae</taxon>
        <taxon>Pedicularideae</taxon>
        <taxon>Castillejinae</taxon>
        <taxon>Castilleja</taxon>
    </lineage>
</organism>
<dbReference type="SUPFAM" id="SSF54001">
    <property type="entry name" value="Cysteine proteinases"/>
    <property type="match status" value="1"/>
</dbReference>
<evidence type="ECO:0000259" key="11">
    <source>
        <dbReference type="PROSITE" id="PS50802"/>
    </source>
</evidence>
<comment type="caution">
    <text evidence="12">The sequence shown here is derived from an EMBL/GenBank/DDBJ whole genome shotgun (WGS) entry which is preliminary data.</text>
</comment>
<evidence type="ECO:0000313" key="12">
    <source>
        <dbReference type="EMBL" id="KAL3616658.1"/>
    </source>
</evidence>
<dbReference type="InterPro" id="IPR001574">
    <property type="entry name" value="Ribosome_inactivat_prot"/>
</dbReference>
<dbReference type="InterPro" id="IPR016138">
    <property type="entry name" value="Ribosome_inactivat_prot_sub1"/>
</dbReference>
<evidence type="ECO:0000256" key="3">
    <source>
        <dbReference type="ARBA" id="ARBA00012001"/>
    </source>
</evidence>
<keyword evidence="6 9" id="KW-0611">Plant defense</keyword>
<dbReference type="EC" id="3.2.2.22" evidence="3"/>
<dbReference type="PRINTS" id="PR00396">
    <property type="entry name" value="SHIGARICIN"/>
</dbReference>
<dbReference type="GO" id="GO:0030598">
    <property type="term" value="F:rRNA N-glycosylase activity"/>
    <property type="evidence" value="ECO:0007669"/>
    <property type="project" value="UniProtKB-EC"/>
</dbReference>
<evidence type="ECO:0000256" key="9">
    <source>
        <dbReference type="RuleBase" id="RU004915"/>
    </source>
</evidence>
<dbReference type="GO" id="GO:0006952">
    <property type="term" value="P:defense response"/>
    <property type="evidence" value="ECO:0007669"/>
    <property type="project" value="UniProtKB-KW"/>
</dbReference>
<sequence length="603" mass="68975">MTKDSKKNSKKNADSEGQEVSDREASSEKTTKYPKKNADTKKKAERKVKKSSDKQAKAKDEESSEKQASDKEASSEKTTKYPKKNADTKKAERKVKKSSDKEASSEKTTKYPKKNSDSKKKAERKVKKPSDKQAKAKDEESSDKQASKKQASEKEASSGDGDGDDLKLFQDKSSTEYITFIHNLRERLRETAFGDIFVLPRAAEPLEYATVQVVIDEVKKIKVKIRRDNVYAVAFSICGGSDIEGVWFWFDDHSRSRDDETLGMEGNYMIGVADWKNSNGLGNVKIGRDDIGAAYYRLRDYLTEKQRGTKMKKRVIKHAARAILTIIIVVCEAARFDDIKETVVNKYESDYGMLEGLEEEKRVEKRIKNWSTNAKRLDKDIRLFQFADWMMIPQATKSRLEAAKEGVEVAIPAKEVVEVAIPAKEGVEAAIPAKEGVEVAIPDSLRLKGYECVEVLADGKRYAMRKICPDGNCQFRSLSHQLDENEEKYKEVREKVFNQLKKDPGRYKEFYATEGREKKKTYDDYVQEMSMNYCWGDDISLSAAADAYNSRVVLMVWNASEKKWDKNVRDPKGEIIEREIYLRFRGKHYDSITPVDFQDEEHE</sequence>
<feature type="compositionally biased region" description="Basic and acidic residues" evidence="10">
    <location>
        <begin position="1"/>
        <end position="42"/>
    </location>
</feature>